<gene>
    <name evidence="1" type="ORF">DCAF_LOCUS13729</name>
</gene>
<feature type="non-terminal residue" evidence="1">
    <location>
        <position position="144"/>
    </location>
</feature>
<keyword evidence="2" id="KW-1185">Reference proteome</keyword>
<organism evidence="1 2">
    <name type="scientific">Dovyalis caffra</name>
    <dbReference type="NCBI Taxonomy" id="77055"/>
    <lineage>
        <taxon>Eukaryota</taxon>
        <taxon>Viridiplantae</taxon>
        <taxon>Streptophyta</taxon>
        <taxon>Embryophyta</taxon>
        <taxon>Tracheophyta</taxon>
        <taxon>Spermatophyta</taxon>
        <taxon>Magnoliopsida</taxon>
        <taxon>eudicotyledons</taxon>
        <taxon>Gunneridae</taxon>
        <taxon>Pentapetalae</taxon>
        <taxon>rosids</taxon>
        <taxon>fabids</taxon>
        <taxon>Malpighiales</taxon>
        <taxon>Salicaceae</taxon>
        <taxon>Flacourtieae</taxon>
        <taxon>Dovyalis</taxon>
    </lineage>
</organism>
<name>A0AAV1RQN2_9ROSI</name>
<evidence type="ECO:0000313" key="1">
    <source>
        <dbReference type="EMBL" id="CAK7338681.1"/>
    </source>
</evidence>
<feature type="non-terminal residue" evidence="1">
    <location>
        <position position="1"/>
    </location>
</feature>
<evidence type="ECO:0000313" key="2">
    <source>
        <dbReference type="Proteomes" id="UP001314170"/>
    </source>
</evidence>
<accession>A0AAV1RQN2</accession>
<reference evidence="1 2" key="1">
    <citation type="submission" date="2024-01" db="EMBL/GenBank/DDBJ databases">
        <authorList>
            <person name="Waweru B."/>
        </authorList>
    </citation>
    <scope>NUCLEOTIDE SEQUENCE [LARGE SCALE GENOMIC DNA]</scope>
</reference>
<proteinExistence type="predicted"/>
<dbReference type="AlphaFoldDB" id="A0AAV1RQN2"/>
<protein>
    <submittedName>
        <fullName evidence="1">Uncharacterized protein</fullName>
    </submittedName>
</protein>
<comment type="caution">
    <text evidence="1">The sequence shown here is derived from an EMBL/GenBank/DDBJ whole genome shotgun (WGS) entry which is preliminary data.</text>
</comment>
<dbReference type="Proteomes" id="UP001314170">
    <property type="component" value="Unassembled WGS sequence"/>
</dbReference>
<dbReference type="EMBL" id="CAWUPB010001156">
    <property type="protein sequence ID" value="CAK7338681.1"/>
    <property type="molecule type" value="Genomic_DNA"/>
</dbReference>
<sequence>ASRGIPCKYDPRDPGKCKVHEHTAPRFHAGGAMVRFGQITGREINEFHLRELHIPVVRSSNPAILRGGRGKFHANMIPEILVSAKSVNIQLQDLTQEELGGERVEEDDEPSYDYMNCTVDIGSYCSSLRQIMATPLTQVGRGSH</sequence>